<evidence type="ECO:0000313" key="9">
    <source>
        <dbReference type="EMBL" id="BAU95541.1"/>
    </source>
</evidence>
<dbReference type="Pfam" id="PF00465">
    <property type="entry name" value="Fe-ADH"/>
    <property type="match status" value="1"/>
</dbReference>
<dbReference type="GO" id="GO:0046872">
    <property type="term" value="F:metal ion binding"/>
    <property type="evidence" value="ECO:0007669"/>
    <property type="project" value="UniProtKB-KW"/>
</dbReference>
<dbReference type="EMBL" id="AP017369">
    <property type="protein sequence ID" value="BAU95541.1"/>
    <property type="molecule type" value="Genomic_DNA"/>
</dbReference>
<dbReference type="GO" id="GO:0008888">
    <property type="term" value="F:glycerol dehydrogenase (NAD+) activity"/>
    <property type="evidence" value="ECO:0007669"/>
    <property type="project" value="UniProtKB-EC"/>
</dbReference>
<proteinExistence type="predicted"/>
<dbReference type="PANTHER" id="PTHR43616:SF5">
    <property type="entry name" value="GLYCEROL DEHYDROGENASE 1"/>
    <property type="match status" value="1"/>
</dbReference>
<dbReference type="Proteomes" id="UP000218244">
    <property type="component" value="Chromosome"/>
</dbReference>
<dbReference type="SUPFAM" id="SSF56796">
    <property type="entry name" value="Dehydroquinate synthase-like"/>
    <property type="match status" value="1"/>
</dbReference>
<evidence type="ECO:0000256" key="6">
    <source>
        <dbReference type="ARBA" id="ARBA00040132"/>
    </source>
</evidence>
<keyword evidence="10" id="KW-1185">Reference proteome</keyword>
<evidence type="ECO:0000256" key="4">
    <source>
        <dbReference type="ARBA" id="ARBA00037918"/>
    </source>
</evidence>
<dbReference type="EC" id="1.1.1.6" evidence="5"/>
<evidence type="ECO:0000256" key="1">
    <source>
        <dbReference type="ARBA" id="ARBA00022723"/>
    </source>
</evidence>
<dbReference type="PANTHER" id="PTHR43616">
    <property type="entry name" value="GLYCEROL DEHYDROGENASE"/>
    <property type="match status" value="1"/>
</dbReference>
<evidence type="ECO:0000259" key="8">
    <source>
        <dbReference type="Pfam" id="PF00465"/>
    </source>
</evidence>
<keyword evidence="2" id="KW-0560">Oxidoreductase</keyword>
<accession>A0A160PRR2</accession>
<evidence type="ECO:0000256" key="3">
    <source>
        <dbReference type="ARBA" id="ARBA00023027"/>
    </source>
</evidence>
<comment type="pathway">
    <text evidence="4">Polyol metabolism; glycerol fermentation; glycerone phosphate from glycerol (oxidative route): step 1/2.</text>
</comment>
<comment type="catalytic activity">
    <reaction evidence="7">
        <text>glycerol + NAD(+) = dihydroxyacetone + NADH + H(+)</text>
        <dbReference type="Rhea" id="RHEA:13769"/>
        <dbReference type="ChEBI" id="CHEBI:15378"/>
        <dbReference type="ChEBI" id="CHEBI:16016"/>
        <dbReference type="ChEBI" id="CHEBI:17754"/>
        <dbReference type="ChEBI" id="CHEBI:57540"/>
        <dbReference type="ChEBI" id="CHEBI:57945"/>
        <dbReference type="EC" id="1.1.1.6"/>
    </reaction>
</comment>
<evidence type="ECO:0000313" key="10">
    <source>
        <dbReference type="Proteomes" id="UP000218244"/>
    </source>
</evidence>
<dbReference type="KEGG" id="csur:N24_1279"/>
<reference evidence="9 10" key="1">
    <citation type="submission" date="2016-02" db="EMBL/GenBank/DDBJ databases">
        <title>Corynebacterium glutamicum N24 whole genome sequencing project.</title>
        <authorList>
            <person name="Matsutani M."/>
            <person name="Nangtapong N."/>
            <person name="Yakushi T."/>
            <person name="Matsushita K."/>
        </authorList>
    </citation>
    <scope>NUCLEOTIDE SEQUENCE [LARGE SCALE GENOMIC DNA]</scope>
    <source>
        <strain evidence="9 10">N24</strain>
    </source>
</reference>
<dbReference type="AlphaFoldDB" id="A0A160PRR2"/>
<evidence type="ECO:0000256" key="2">
    <source>
        <dbReference type="ARBA" id="ARBA00023002"/>
    </source>
</evidence>
<feature type="domain" description="Alcohol dehydrogenase iron-type/glycerol dehydrogenase GldA" evidence="8">
    <location>
        <begin position="12"/>
        <end position="118"/>
    </location>
</feature>
<protein>
    <recommendedName>
        <fullName evidence="6">Glycerol dehydrogenase</fullName>
        <ecNumber evidence="5">1.1.1.6</ecNumber>
    </recommendedName>
</protein>
<dbReference type="Gene3D" id="3.40.50.1970">
    <property type="match status" value="1"/>
</dbReference>
<dbReference type="InterPro" id="IPR001670">
    <property type="entry name" value="ADH_Fe/GldA"/>
</dbReference>
<organism evidence="9 10">
    <name type="scientific">Corynebacterium suranareeae</name>
    <dbReference type="NCBI Taxonomy" id="2506452"/>
    <lineage>
        <taxon>Bacteria</taxon>
        <taxon>Bacillati</taxon>
        <taxon>Actinomycetota</taxon>
        <taxon>Actinomycetes</taxon>
        <taxon>Mycobacteriales</taxon>
        <taxon>Corynebacteriaceae</taxon>
        <taxon>Corynebacterium</taxon>
    </lineage>
</organism>
<keyword evidence="3" id="KW-0520">NAD</keyword>
<evidence type="ECO:0000256" key="5">
    <source>
        <dbReference type="ARBA" id="ARBA00039147"/>
    </source>
</evidence>
<dbReference type="InterPro" id="IPR016205">
    <property type="entry name" value="Glycerol_DH"/>
</dbReference>
<evidence type="ECO:0000256" key="7">
    <source>
        <dbReference type="ARBA" id="ARBA00049006"/>
    </source>
</evidence>
<sequence length="118" mass="12471">MSLTFDHETLGQRVLFGSGLAAENLAAEVKRLHAHNVMVVVGEFELPMAKEVAANIDVKVWHSNVVMHVPIETAEEARQVATENDIDVVVSIGGGSTTGLAKAIAMTTALPIIAVPTT</sequence>
<gene>
    <name evidence="9" type="ORF">N24_1279</name>
</gene>
<name>A0A160PRR2_9CORY</name>
<keyword evidence="1" id="KW-0479">Metal-binding</keyword>